<dbReference type="EMBL" id="QXTE01000348">
    <property type="protein sequence ID" value="TFJ99117.1"/>
    <property type="molecule type" value="Genomic_DNA"/>
</dbReference>
<name>A0A4D9DRP8_9SAUR</name>
<evidence type="ECO:0000313" key="2">
    <source>
        <dbReference type="EMBL" id="TFJ99117.1"/>
    </source>
</evidence>
<reference evidence="2 3" key="2">
    <citation type="submission" date="2019-04" db="EMBL/GenBank/DDBJ databases">
        <title>The genome sequence of big-headed turtle.</title>
        <authorList>
            <person name="Gong S."/>
        </authorList>
    </citation>
    <scope>NUCLEOTIDE SEQUENCE [LARGE SCALE GENOMIC DNA]</scope>
    <source>
        <strain evidence="2">DO16091913</strain>
        <tissue evidence="2">Muscle</tissue>
    </source>
</reference>
<feature type="region of interest" description="Disordered" evidence="1">
    <location>
        <begin position="91"/>
        <end position="115"/>
    </location>
</feature>
<evidence type="ECO:0000256" key="1">
    <source>
        <dbReference type="SAM" id="MobiDB-lite"/>
    </source>
</evidence>
<sequence length="115" mass="12537">MEGINMIQGFSGSFITSHKDQRPGGGEGERQGTVLIRELSQPEPPPTSARCQLFPGSAWPAPGSLQNCSRFRVLLPSSPTEHAHRNGLRGLQQAFPAPTPPLSRWALQPDVRRSL</sequence>
<dbReference type="Proteomes" id="UP000297703">
    <property type="component" value="Unassembled WGS sequence"/>
</dbReference>
<protein>
    <submittedName>
        <fullName evidence="2">Butyrophilin subfamily 3 member A3-like</fullName>
    </submittedName>
</protein>
<feature type="compositionally biased region" description="Basic and acidic residues" evidence="1">
    <location>
        <begin position="17"/>
        <end position="30"/>
    </location>
</feature>
<feature type="region of interest" description="Disordered" evidence="1">
    <location>
        <begin position="1"/>
        <end position="48"/>
    </location>
</feature>
<organism evidence="2 3">
    <name type="scientific">Platysternon megacephalum</name>
    <name type="common">big-headed turtle</name>
    <dbReference type="NCBI Taxonomy" id="55544"/>
    <lineage>
        <taxon>Eukaryota</taxon>
        <taxon>Metazoa</taxon>
        <taxon>Chordata</taxon>
        <taxon>Craniata</taxon>
        <taxon>Vertebrata</taxon>
        <taxon>Euteleostomi</taxon>
        <taxon>Archelosauria</taxon>
        <taxon>Testudinata</taxon>
        <taxon>Testudines</taxon>
        <taxon>Cryptodira</taxon>
        <taxon>Durocryptodira</taxon>
        <taxon>Testudinoidea</taxon>
        <taxon>Platysternidae</taxon>
        <taxon>Platysternon</taxon>
    </lineage>
</organism>
<dbReference type="AlphaFoldDB" id="A0A4D9DRP8"/>
<evidence type="ECO:0000313" key="3">
    <source>
        <dbReference type="Proteomes" id="UP000297703"/>
    </source>
</evidence>
<keyword evidence="3" id="KW-1185">Reference proteome</keyword>
<proteinExistence type="predicted"/>
<gene>
    <name evidence="2" type="ORF">DR999_PMT18856</name>
</gene>
<reference evidence="2 3" key="1">
    <citation type="submission" date="2019-04" db="EMBL/GenBank/DDBJ databases">
        <title>Draft genome of the big-headed turtle Platysternon megacephalum.</title>
        <authorList>
            <person name="Gong S."/>
        </authorList>
    </citation>
    <scope>NUCLEOTIDE SEQUENCE [LARGE SCALE GENOMIC DNA]</scope>
    <source>
        <strain evidence="2">DO16091913</strain>
        <tissue evidence="2">Muscle</tissue>
    </source>
</reference>
<accession>A0A4D9DRP8</accession>
<comment type="caution">
    <text evidence="2">The sequence shown here is derived from an EMBL/GenBank/DDBJ whole genome shotgun (WGS) entry which is preliminary data.</text>
</comment>